<name>A0AAV4WTJ7_CAEEX</name>
<evidence type="ECO:0000313" key="1">
    <source>
        <dbReference type="EMBL" id="GIY85261.1"/>
    </source>
</evidence>
<keyword evidence="2" id="KW-1185">Reference proteome</keyword>
<gene>
    <name evidence="1" type="ORF">CEXT_201</name>
</gene>
<dbReference type="AlphaFoldDB" id="A0AAV4WTJ7"/>
<accession>A0AAV4WTJ7</accession>
<dbReference type="Proteomes" id="UP001054945">
    <property type="component" value="Unassembled WGS sequence"/>
</dbReference>
<comment type="caution">
    <text evidence="1">The sequence shown here is derived from an EMBL/GenBank/DDBJ whole genome shotgun (WGS) entry which is preliminary data.</text>
</comment>
<protein>
    <submittedName>
        <fullName evidence="1">Uncharacterized protein</fullName>
    </submittedName>
</protein>
<sequence>MTFVIPPPFIKPEWHYIKIGRFITIERIMAHWTDFNEYIIPKSPMQEEAIHFVSHNVMRSYLDAIPDARCHCREMADEHSESVAASILKPISATCPFRCLQSVDRSALCWIVMRRVKTVFILQEMIFSNELVVVLISTVKRVTKLSTLNKKDVYQYI</sequence>
<reference evidence="1 2" key="1">
    <citation type="submission" date="2021-06" db="EMBL/GenBank/DDBJ databases">
        <title>Caerostris extrusa draft genome.</title>
        <authorList>
            <person name="Kono N."/>
            <person name="Arakawa K."/>
        </authorList>
    </citation>
    <scope>NUCLEOTIDE SEQUENCE [LARGE SCALE GENOMIC DNA]</scope>
</reference>
<organism evidence="1 2">
    <name type="scientific">Caerostris extrusa</name>
    <name type="common">Bark spider</name>
    <name type="synonym">Caerostris bankana</name>
    <dbReference type="NCBI Taxonomy" id="172846"/>
    <lineage>
        <taxon>Eukaryota</taxon>
        <taxon>Metazoa</taxon>
        <taxon>Ecdysozoa</taxon>
        <taxon>Arthropoda</taxon>
        <taxon>Chelicerata</taxon>
        <taxon>Arachnida</taxon>
        <taxon>Araneae</taxon>
        <taxon>Araneomorphae</taxon>
        <taxon>Entelegynae</taxon>
        <taxon>Araneoidea</taxon>
        <taxon>Araneidae</taxon>
        <taxon>Caerostris</taxon>
    </lineage>
</organism>
<dbReference type="EMBL" id="BPLR01016635">
    <property type="protein sequence ID" value="GIY85261.1"/>
    <property type="molecule type" value="Genomic_DNA"/>
</dbReference>
<evidence type="ECO:0000313" key="2">
    <source>
        <dbReference type="Proteomes" id="UP001054945"/>
    </source>
</evidence>
<proteinExistence type="predicted"/>